<reference evidence="4" key="1">
    <citation type="submission" date="2015-06" db="EMBL/GenBank/DDBJ databases">
        <authorList>
            <person name="Hoefler B.C."/>
            <person name="Straight P.D."/>
        </authorList>
    </citation>
    <scope>NUCLEOTIDE SEQUENCE</scope>
</reference>
<protein>
    <submittedName>
        <fullName evidence="4">Trafficking protein particle complex subunit 8</fullName>
    </submittedName>
</protein>
<dbReference type="InterPro" id="IPR024420">
    <property type="entry name" value="TRAPP_III_complex_Trs85"/>
</dbReference>
<proteinExistence type="predicted"/>
<dbReference type="InterPro" id="IPR058540">
    <property type="entry name" value="Ig_TPPC8_3rd"/>
</dbReference>
<dbReference type="EMBL" id="GDHF01012615">
    <property type="protein sequence ID" value="JAI39699.1"/>
    <property type="molecule type" value="Transcribed_RNA"/>
</dbReference>
<feature type="domain" description="TPPC8 first Ig-like" evidence="2">
    <location>
        <begin position="709"/>
        <end position="909"/>
    </location>
</feature>
<dbReference type="InterPro" id="IPR058541">
    <property type="entry name" value="Ig_TPPC8_1st"/>
</dbReference>
<dbReference type="Pfam" id="PF12739">
    <property type="entry name" value="TRAPPC-Trs85"/>
    <property type="match status" value="1"/>
</dbReference>
<accession>A0A0K8VLE8</accession>
<dbReference type="OrthoDB" id="203724at2759"/>
<gene>
    <name evidence="4" type="primary">TRAPPC8_0</name>
    <name evidence="4" type="ORF">c1_g1_i1</name>
</gene>
<organism evidence="4">
    <name type="scientific">Bactrocera latifrons</name>
    <name type="common">Malaysian fruit fly</name>
    <name type="synonym">Chaetodacus latifrons</name>
    <dbReference type="NCBI Taxonomy" id="174628"/>
    <lineage>
        <taxon>Eukaryota</taxon>
        <taxon>Metazoa</taxon>
        <taxon>Ecdysozoa</taxon>
        <taxon>Arthropoda</taxon>
        <taxon>Hexapoda</taxon>
        <taxon>Insecta</taxon>
        <taxon>Pterygota</taxon>
        <taxon>Neoptera</taxon>
        <taxon>Endopterygota</taxon>
        <taxon>Diptera</taxon>
        <taxon>Brachycera</taxon>
        <taxon>Muscomorpha</taxon>
        <taxon>Tephritoidea</taxon>
        <taxon>Tephritidae</taxon>
        <taxon>Bactrocera</taxon>
        <taxon>Bactrocera</taxon>
    </lineage>
</organism>
<evidence type="ECO:0000259" key="2">
    <source>
        <dbReference type="Pfam" id="PF24545"/>
    </source>
</evidence>
<dbReference type="PANTHER" id="PTHR12975:SF6">
    <property type="entry name" value="TRAFFICKING PROTEIN PARTICLE COMPLEX SUBUNIT 8"/>
    <property type="match status" value="1"/>
</dbReference>
<dbReference type="PANTHER" id="PTHR12975">
    <property type="entry name" value="TRANSPORT PROTEIN TRAPP"/>
    <property type="match status" value="1"/>
</dbReference>
<evidence type="ECO:0000259" key="3">
    <source>
        <dbReference type="Pfam" id="PF24546"/>
    </source>
</evidence>
<dbReference type="Pfam" id="PF24546">
    <property type="entry name" value="Ig_TPPC8_3rd"/>
    <property type="match status" value="1"/>
</dbReference>
<dbReference type="Pfam" id="PF24545">
    <property type="entry name" value="Ig_TPPC8_1st"/>
    <property type="match status" value="1"/>
</dbReference>
<feature type="domain" description="TPPC8 third Ig-like" evidence="3">
    <location>
        <begin position="1037"/>
        <end position="1234"/>
    </location>
</feature>
<dbReference type="InterPro" id="IPR058538">
    <property type="entry name" value="Ig_TPPC8_2nd"/>
</dbReference>
<feature type="domain" description="TPPC8 second Ig-like" evidence="1">
    <location>
        <begin position="912"/>
        <end position="1034"/>
    </location>
</feature>
<dbReference type="GO" id="GO:1990072">
    <property type="term" value="C:TRAPPIII protein complex"/>
    <property type="evidence" value="ECO:0007669"/>
    <property type="project" value="TreeGrafter"/>
</dbReference>
<evidence type="ECO:0000313" key="4">
    <source>
        <dbReference type="EMBL" id="JAI39699.1"/>
    </source>
</evidence>
<name>A0A0K8VLE8_BACLA</name>
<evidence type="ECO:0000259" key="1">
    <source>
        <dbReference type="Pfam" id="PF24544"/>
    </source>
</evidence>
<sequence length="1333" mass="149265">MIHLTGHKYNAREIIQNMFSPLVGVICSPLANEVCSRNNLSFVEMLQPFSKLLNDAQFRDVSDTSVSIKGLRLNFCDVDWRPPQTVLARKMLNEAVTNAHNDETKSVILGDLKLKLPTSEPWFEQWRETFLTVQFPADHEFTRHFLTCLIVLSSSDPNIVESAQKLTQRVHQMQSVTPQKLPKWFNPTNVLNSYVVLHEGSQGDISKAQQGYELLKSTFGDNKCFLVQINSLDATVPGEVPDYWATYIKRQPRNELQVDQISGPKTPQDAMSMISMPNIQMLSDAMSTTTTDSSSDIAIIHPLSPVQESATEAISSKFSVSSESIASQNINANVWATEPDGDTTGHGGCLNAMDVENLRHFVQDYTVRALIPYAEQMVAVLAEAITNKKGVSKSLLSATKRLFSSKPATNATNQNAVIYTHESSELQTRKLGDLYFMFGHYNLAFQAYHQAKRDFDADSAWQYYAGALEMAAVSAFMLGTAYRKTFDYMEEAIKTYLNVCKLQQFATRATLLSMECLRTSRMYGEAANQLIRMTSEDADLRSALLLEQASYCYLASHPSMYRKYAFNIVLSGNRYSRAGQRKHAHRCYQQAYQVFESRGWSLAEDHIQYTMAKQACALKRLEEASSSYAHLLHPASQQSAQQQIIFLKEYIQMHTELIKRNSELGLLALALPQVAQNSVRVLLSTPSTMVSGQHVAASGIDIESNFADEPIWNKMEEMLVATVDPKKALVFKPTRFLFSKECPAIENPLAVQGEPIELSVTVFNTVKCSITLNGIDLLWQLQLDNGEMLANESLYTHNEESPSKAAVSAAIKTNCVPSVVLDERCEHTIHFKITPKLTGLLNIIGVVGEVVLTAEPTAYLQGMLKFVTPQVKVKGKQTTQMLMDNKMSIKVTPAVPAMSVSFTQLPTDLIAGEILPVVVSLRNSGIVPIEDVFLCCDQPRWLTLTDVDTEVPLSILKSVKDLSNEKLSKDRELRRQRVFRLLKNENSVSLKPQECTTVSMHIQAPFQKGDFTLRLLFFYSLPDGTSASIKYRLVRHNWQFQVHESLHAAVTCVISNTLSGELGLDVAVKNESSAKSFVASDMYVNSIGVYSADHNMNRNKLYITNQMGISTGSDGARFLPMGKSMNFQCRLERNKSKSTSPPVKLLYERVSFVNVIPAIHANKAHTHIPSVHEMYGFLAKHETLFFNTNINTDEFNSAIADTDPHTTVVLNWAAQVKLYQDETHRLVAGQHFIQLRNLYESSTCLGVQAAQHAFVDIIAKPPQQMRSIAEFALNDTDAQPFAVFADEQRWMDDDDDDDAEEADDNASFWEVNTDYVGKRCLLLDESLTLAVKV</sequence>
<dbReference type="Pfam" id="PF24544">
    <property type="entry name" value="Ig_TPPC8_2nd"/>
    <property type="match status" value="1"/>
</dbReference>